<dbReference type="AlphaFoldDB" id="A0A0C3HIL9"/>
<reference evidence="4" key="2">
    <citation type="submission" date="2015-01" db="EMBL/GenBank/DDBJ databases">
        <title>Evolutionary Origins and Diversification of the Mycorrhizal Mutualists.</title>
        <authorList>
            <consortium name="DOE Joint Genome Institute"/>
            <consortium name="Mycorrhizal Genomics Consortium"/>
            <person name="Kohler A."/>
            <person name="Kuo A."/>
            <person name="Nagy L.G."/>
            <person name="Floudas D."/>
            <person name="Copeland A."/>
            <person name="Barry K.W."/>
            <person name="Cichocki N."/>
            <person name="Veneault-Fourrey C."/>
            <person name="LaButti K."/>
            <person name="Lindquist E.A."/>
            <person name="Lipzen A."/>
            <person name="Lundell T."/>
            <person name="Morin E."/>
            <person name="Murat C."/>
            <person name="Riley R."/>
            <person name="Ohm R."/>
            <person name="Sun H."/>
            <person name="Tunlid A."/>
            <person name="Henrissat B."/>
            <person name="Grigoriev I.V."/>
            <person name="Hibbett D.S."/>
            <person name="Martin F."/>
        </authorList>
    </citation>
    <scope>NUCLEOTIDE SEQUENCE [LARGE SCALE GENOMIC DNA]</scope>
    <source>
        <strain evidence="4">Zn</strain>
    </source>
</reference>
<evidence type="ECO:0000313" key="4">
    <source>
        <dbReference type="Proteomes" id="UP000054321"/>
    </source>
</evidence>
<evidence type="ECO:0000313" key="3">
    <source>
        <dbReference type="EMBL" id="KIN02177.1"/>
    </source>
</evidence>
<dbReference type="InParanoid" id="A0A0C3HIL9"/>
<keyword evidence="2" id="KW-0472">Membrane</keyword>
<dbReference type="HOGENOM" id="CLU_1722910_0_0_1"/>
<gene>
    <name evidence="3" type="ORF">OIDMADRAFT_53695</name>
</gene>
<feature type="region of interest" description="Disordered" evidence="1">
    <location>
        <begin position="133"/>
        <end position="152"/>
    </location>
</feature>
<evidence type="ECO:0000256" key="2">
    <source>
        <dbReference type="SAM" id="Phobius"/>
    </source>
</evidence>
<keyword evidence="2" id="KW-1133">Transmembrane helix</keyword>
<protein>
    <submittedName>
        <fullName evidence="3">Uncharacterized protein</fullName>
    </submittedName>
</protein>
<reference evidence="3 4" key="1">
    <citation type="submission" date="2014-04" db="EMBL/GenBank/DDBJ databases">
        <authorList>
            <consortium name="DOE Joint Genome Institute"/>
            <person name="Kuo A."/>
            <person name="Martino E."/>
            <person name="Perotto S."/>
            <person name="Kohler A."/>
            <person name="Nagy L.G."/>
            <person name="Floudas D."/>
            <person name="Copeland A."/>
            <person name="Barry K.W."/>
            <person name="Cichocki N."/>
            <person name="Veneault-Fourrey C."/>
            <person name="LaButti K."/>
            <person name="Lindquist E.A."/>
            <person name="Lipzen A."/>
            <person name="Lundell T."/>
            <person name="Morin E."/>
            <person name="Murat C."/>
            <person name="Sun H."/>
            <person name="Tunlid A."/>
            <person name="Henrissat B."/>
            <person name="Grigoriev I.V."/>
            <person name="Hibbett D.S."/>
            <person name="Martin F."/>
            <person name="Nordberg H.P."/>
            <person name="Cantor M.N."/>
            <person name="Hua S.X."/>
        </authorList>
    </citation>
    <scope>NUCLEOTIDE SEQUENCE [LARGE SCALE GENOMIC DNA]</scope>
    <source>
        <strain evidence="3 4">Zn</strain>
    </source>
</reference>
<accession>A0A0C3HIL9</accession>
<dbReference type="OrthoDB" id="10530566at2759"/>
<dbReference type="Proteomes" id="UP000054321">
    <property type="component" value="Unassembled WGS sequence"/>
</dbReference>
<dbReference type="EMBL" id="KN832875">
    <property type="protein sequence ID" value="KIN02177.1"/>
    <property type="molecule type" value="Genomic_DNA"/>
</dbReference>
<proteinExistence type="predicted"/>
<feature type="compositionally biased region" description="Basic residues" evidence="1">
    <location>
        <begin position="141"/>
        <end position="152"/>
    </location>
</feature>
<sequence length="152" mass="17307">MALLEFGFGAYLLALFCLVVSSVAMFASFAWHRRCLPLTYTGCIYLFNQLHCNVFLANSLDDPYLLLGRLERANRPEQDARSWYGLSWLFDHRARDYSRRMAIANTLHRRKSSDHGVVESVVRNASISNVEPAGKGPFGRMKGKKGSHKCKY</sequence>
<keyword evidence="4" id="KW-1185">Reference proteome</keyword>
<feature type="transmembrane region" description="Helical" evidence="2">
    <location>
        <begin position="6"/>
        <end position="31"/>
    </location>
</feature>
<name>A0A0C3HIL9_OIDMZ</name>
<evidence type="ECO:0000256" key="1">
    <source>
        <dbReference type="SAM" id="MobiDB-lite"/>
    </source>
</evidence>
<keyword evidence="2" id="KW-0812">Transmembrane</keyword>
<organism evidence="3 4">
    <name type="scientific">Oidiodendron maius (strain Zn)</name>
    <dbReference type="NCBI Taxonomy" id="913774"/>
    <lineage>
        <taxon>Eukaryota</taxon>
        <taxon>Fungi</taxon>
        <taxon>Dikarya</taxon>
        <taxon>Ascomycota</taxon>
        <taxon>Pezizomycotina</taxon>
        <taxon>Leotiomycetes</taxon>
        <taxon>Leotiomycetes incertae sedis</taxon>
        <taxon>Myxotrichaceae</taxon>
        <taxon>Oidiodendron</taxon>
    </lineage>
</organism>